<dbReference type="EMBL" id="AJWN02000089">
    <property type="protein sequence ID" value="OEE59229.1"/>
    <property type="molecule type" value="Genomic_DNA"/>
</dbReference>
<dbReference type="Proteomes" id="UP000095039">
    <property type="component" value="Unassembled WGS sequence"/>
</dbReference>
<comment type="caution">
    <text evidence="2">The sequence shown here is derived from an EMBL/GenBank/DDBJ whole genome shotgun (WGS) entry which is preliminary data.</text>
</comment>
<dbReference type="AlphaFoldDB" id="A0A1E5C165"/>
<reference evidence="2 3" key="1">
    <citation type="journal article" date="2012" name="Science">
        <title>Ecological populations of bacteria act as socially cohesive units of antibiotic production and resistance.</title>
        <authorList>
            <person name="Cordero O.X."/>
            <person name="Wildschutte H."/>
            <person name="Kirkup B."/>
            <person name="Proehl S."/>
            <person name="Ngo L."/>
            <person name="Hussain F."/>
            <person name="Le Roux F."/>
            <person name="Mincer T."/>
            <person name="Polz M.F."/>
        </authorList>
    </citation>
    <scope>NUCLEOTIDE SEQUENCE [LARGE SCALE GENOMIC DNA]</scope>
    <source>
        <strain evidence="2 3">FF-454</strain>
    </source>
</reference>
<evidence type="ECO:0000256" key="1">
    <source>
        <dbReference type="SAM" id="SignalP"/>
    </source>
</evidence>
<keyword evidence="1" id="KW-0732">Signal</keyword>
<gene>
    <name evidence="2" type="ORF">A1OK_14395</name>
</gene>
<sequence length="164" mass="19415">MKKYLLILFFPLFLCAEPTPQTTDSSQYFSELNKQLRIAELAMLHLTEDKDYPWDEHHRPYETYDDANNPELSDEQYAEIDRFDYAKSVLLTSVTAVYSIAIADNPNEQIEYMKVIFSEPEDEAERVAIDFSYHNWKLYKDSPEQYLRALWSKAIATDLNQFIY</sequence>
<organism evidence="2 3">
    <name type="scientific">Enterovibrio norvegicus FF-454</name>
    <dbReference type="NCBI Taxonomy" id="1185651"/>
    <lineage>
        <taxon>Bacteria</taxon>
        <taxon>Pseudomonadati</taxon>
        <taxon>Pseudomonadota</taxon>
        <taxon>Gammaproteobacteria</taxon>
        <taxon>Vibrionales</taxon>
        <taxon>Vibrionaceae</taxon>
        <taxon>Enterovibrio</taxon>
    </lineage>
</organism>
<protein>
    <submittedName>
        <fullName evidence="2">Uncharacterized protein</fullName>
    </submittedName>
</protein>
<feature type="signal peptide" evidence="1">
    <location>
        <begin position="1"/>
        <end position="16"/>
    </location>
</feature>
<accession>A0A1E5C165</accession>
<dbReference type="RefSeq" id="WP_016959573.1">
    <property type="nucleotide sequence ID" value="NZ_AJWN02000089.1"/>
</dbReference>
<evidence type="ECO:0000313" key="3">
    <source>
        <dbReference type="Proteomes" id="UP000095039"/>
    </source>
</evidence>
<keyword evidence="3" id="KW-1185">Reference proteome</keyword>
<proteinExistence type="predicted"/>
<name>A0A1E5C165_9GAMM</name>
<feature type="chain" id="PRO_5009172312" evidence="1">
    <location>
        <begin position="17"/>
        <end position="164"/>
    </location>
</feature>
<evidence type="ECO:0000313" key="2">
    <source>
        <dbReference type="EMBL" id="OEE59229.1"/>
    </source>
</evidence>